<evidence type="ECO:0000313" key="2">
    <source>
        <dbReference type="Proteomes" id="UP000033452"/>
    </source>
</evidence>
<keyword evidence="2" id="KW-1185">Reference proteome</keyword>
<gene>
    <name evidence="1" type="ORF">TW77_06570</name>
</gene>
<evidence type="ECO:0000313" key="1">
    <source>
        <dbReference type="EMBL" id="KJZ11170.1"/>
    </source>
</evidence>
<protein>
    <submittedName>
        <fullName evidence="1">Uncharacterized protein</fullName>
    </submittedName>
</protein>
<dbReference type="AlphaFoldDB" id="A0A0F4QV95"/>
<dbReference type="PATRIC" id="fig|43658.5.peg.1383"/>
<sequence>MLLDYQEIGSDSVKRELGLVQQVYTQDVFLKGLFLGARLPEDLEGFRVFKDPINLDMRIQTPDYCYDEPEKWDFQHFTSILEWNEGDPSLYFRFYDNYDDVLAIQKEYKKILYGFADDFYEPIVNRIQKFRTNDQDDAMKKKYSLTSTNLEYIYADLIPNIVLDHFVRIVDIVIFGGLERSPICKRLLDCYRLGGMPGGWVGPLPEDGGTPEQCMELYHLGE</sequence>
<dbReference type="EMBL" id="JXYA01000011">
    <property type="protein sequence ID" value="KJZ11170.1"/>
    <property type="molecule type" value="Genomic_DNA"/>
</dbReference>
<proteinExistence type="predicted"/>
<comment type="caution">
    <text evidence="1">The sequence shown here is derived from an EMBL/GenBank/DDBJ whole genome shotgun (WGS) entry which is preliminary data.</text>
</comment>
<organism evidence="1 2">
    <name type="scientific">Pseudoalteromonas rubra</name>
    <dbReference type="NCBI Taxonomy" id="43658"/>
    <lineage>
        <taxon>Bacteria</taxon>
        <taxon>Pseudomonadati</taxon>
        <taxon>Pseudomonadota</taxon>
        <taxon>Gammaproteobacteria</taxon>
        <taxon>Alteromonadales</taxon>
        <taxon>Pseudoalteromonadaceae</taxon>
        <taxon>Pseudoalteromonas</taxon>
    </lineage>
</organism>
<accession>A0A0F4QV95</accession>
<dbReference type="Proteomes" id="UP000033452">
    <property type="component" value="Unassembled WGS sequence"/>
</dbReference>
<name>A0A0F4QV95_9GAMM</name>
<reference evidence="1 2" key="1">
    <citation type="journal article" date="2015" name="BMC Genomics">
        <title>Genome mining reveals unlocked bioactive potential of marine Gram-negative bacteria.</title>
        <authorList>
            <person name="Machado H."/>
            <person name="Sonnenschein E.C."/>
            <person name="Melchiorsen J."/>
            <person name="Gram L."/>
        </authorList>
    </citation>
    <scope>NUCLEOTIDE SEQUENCE [LARGE SCALE GENOMIC DNA]</scope>
    <source>
        <strain evidence="1 2">S2471</strain>
    </source>
</reference>